<protein>
    <submittedName>
        <fullName evidence="1">Uncharacterized protein</fullName>
    </submittedName>
</protein>
<comment type="caution">
    <text evidence="1">The sequence shown here is derived from an EMBL/GenBank/DDBJ whole genome shotgun (WGS) entry which is preliminary data.</text>
</comment>
<gene>
    <name evidence="1" type="ORF">A2U01_0013822</name>
</gene>
<organism evidence="1 2">
    <name type="scientific">Trifolium medium</name>
    <dbReference type="NCBI Taxonomy" id="97028"/>
    <lineage>
        <taxon>Eukaryota</taxon>
        <taxon>Viridiplantae</taxon>
        <taxon>Streptophyta</taxon>
        <taxon>Embryophyta</taxon>
        <taxon>Tracheophyta</taxon>
        <taxon>Spermatophyta</taxon>
        <taxon>Magnoliopsida</taxon>
        <taxon>eudicotyledons</taxon>
        <taxon>Gunneridae</taxon>
        <taxon>Pentapetalae</taxon>
        <taxon>rosids</taxon>
        <taxon>fabids</taxon>
        <taxon>Fabales</taxon>
        <taxon>Fabaceae</taxon>
        <taxon>Papilionoideae</taxon>
        <taxon>50 kb inversion clade</taxon>
        <taxon>NPAAA clade</taxon>
        <taxon>Hologalegina</taxon>
        <taxon>IRL clade</taxon>
        <taxon>Trifolieae</taxon>
        <taxon>Trifolium</taxon>
    </lineage>
</organism>
<sequence>MSTVSTTTNTNGTSDSLTAFGLLIPTSTGISFVEISPPLSLL</sequence>
<feature type="non-terminal residue" evidence="1">
    <location>
        <position position="42"/>
    </location>
</feature>
<evidence type="ECO:0000313" key="2">
    <source>
        <dbReference type="Proteomes" id="UP000265520"/>
    </source>
</evidence>
<dbReference type="AlphaFoldDB" id="A0A392MZ87"/>
<dbReference type="Proteomes" id="UP000265520">
    <property type="component" value="Unassembled WGS sequence"/>
</dbReference>
<proteinExistence type="predicted"/>
<accession>A0A392MZ87</accession>
<reference evidence="1 2" key="1">
    <citation type="journal article" date="2018" name="Front. Plant Sci.">
        <title>Red Clover (Trifolium pratense) and Zigzag Clover (T. medium) - A Picture of Genomic Similarities and Differences.</title>
        <authorList>
            <person name="Dluhosova J."/>
            <person name="Istvanek J."/>
            <person name="Nedelnik J."/>
            <person name="Repkova J."/>
        </authorList>
    </citation>
    <scope>NUCLEOTIDE SEQUENCE [LARGE SCALE GENOMIC DNA]</scope>
    <source>
        <strain evidence="2">cv. 10/8</strain>
        <tissue evidence="1">Leaf</tissue>
    </source>
</reference>
<evidence type="ECO:0000313" key="1">
    <source>
        <dbReference type="EMBL" id="MCH92876.1"/>
    </source>
</evidence>
<dbReference type="EMBL" id="LXQA010023680">
    <property type="protein sequence ID" value="MCH92876.1"/>
    <property type="molecule type" value="Genomic_DNA"/>
</dbReference>
<keyword evidence="2" id="KW-1185">Reference proteome</keyword>
<name>A0A392MZ87_9FABA</name>